<protein>
    <submittedName>
        <fullName evidence="3">3-carboxymuconate cyclase</fullName>
    </submittedName>
</protein>
<dbReference type="Gene3D" id="2.130.10.10">
    <property type="entry name" value="YVTN repeat-like/Quinoprotein amine dehydrogenase"/>
    <property type="match status" value="1"/>
</dbReference>
<dbReference type="GO" id="GO:0017057">
    <property type="term" value="F:6-phosphogluconolactonase activity"/>
    <property type="evidence" value="ECO:0007669"/>
    <property type="project" value="TreeGrafter"/>
</dbReference>
<comment type="caution">
    <text evidence="3">The sequence shown here is derived from an EMBL/GenBank/DDBJ whole genome shotgun (WGS) entry which is preliminary data.</text>
</comment>
<dbReference type="RefSeq" id="WP_056996587.1">
    <property type="nucleotide sequence ID" value="NZ_AYYR01000039.1"/>
</dbReference>
<dbReference type="InterPro" id="IPR050282">
    <property type="entry name" value="Cycloisomerase_2"/>
</dbReference>
<comment type="similarity">
    <text evidence="1">Belongs to the cycloisomerase 2 family.</text>
</comment>
<feature type="region of interest" description="Disordered" evidence="2">
    <location>
        <begin position="128"/>
        <end position="150"/>
    </location>
</feature>
<dbReference type="InterPro" id="IPR011048">
    <property type="entry name" value="Haem_d1_sf"/>
</dbReference>
<dbReference type="PANTHER" id="PTHR30344:SF1">
    <property type="entry name" value="6-PHOSPHOGLUCONOLACTONASE"/>
    <property type="match status" value="1"/>
</dbReference>
<dbReference type="Pfam" id="PF10282">
    <property type="entry name" value="Lactonase"/>
    <property type="match status" value="1"/>
</dbReference>
<dbReference type="GO" id="GO:0005829">
    <property type="term" value="C:cytosol"/>
    <property type="evidence" value="ECO:0007669"/>
    <property type="project" value="TreeGrafter"/>
</dbReference>
<dbReference type="SUPFAM" id="SSF51004">
    <property type="entry name" value="C-terminal (heme d1) domain of cytochrome cd1-nitrite reductase"/>
    <property type="match status" value="1"/>
</dbReference>
<dbReference type="STRING" id="33960.TY91_13945"/>
<name>A0A0R2BA40_SECCO</name>
<dbReference type="EMBL" id="AYYR01000039">
    <property type="protein sequence ID" value="KRM76023.1"/>
    <property type="molecule type" value="Genomic_DNA"/>
</dbReference>
<evidence type="ECO:0000256" key="2">
    <source>
        <dbReference type="SAM" id="MobiDB-lite"/>
    </source>
</evidence>
<dbReference type="InterPro" id="IPR019405">
    <property type="entry name" value="Lactonase_7-beta_prop"/>
</dbReference>
<dbReference type="AlphaFoldDB" id="A0A0R2BA40"/>
<evidence type="ECO:0000313" key="4">
    <source>
        <dbReference type="Proteomes" id="UP000051845"/>
    </source>
</evidence>
<evidence type="ECO:0000313" key="3">
    <source>
        <dbReference type="EMBL" id="KRM76023.1"/>
    </source>
</evidence>
<dbReference type="InterPro" id="IPR015943">
    <property type="entry name" value="WD40/YVTN_repeat-like_dom_sf"/>
</dbReference>
<dbReference type="PATRIC" id="fig|1423733.4.peg.1946"/>
<dbReference type="Proteomes" id="UP000051845">
    <property type="component" value="Unassembled WGS sequence"/>
</dbReference>
<gene>
    <name evidence="3" type="ORF">FC82_GL001848</name>
</gene>
<proteinExistence type="inferred from homology"/>
<evidence type="ECO:0000256" key="1">
    <source>
        <dbReference type="ARBA" id="ARBA00005564"/>
    </source>
</evidence>
<accession>A0A0R2BA40</accession>
<dbReference type="PANTHER" id="PTHR30344">
    <property type="entry name" value="6-PHOSPHOGLUCONOLACTONASE-RELATED"/>
    <property type="match status" value="1"/>
</dbReference>
<sequence>MIEKLLIGTYTHKSSEGIYELELDTAAKKLQNLTLVGRSGNPTYLVQSKANKVYAIDAESADGKKIGGLKAFDASSRPFTEIDKYLANGTSPAYVTVDEARQLVYTANYHMGVVTVYKIAADGTLTQTDQAQHTGKGPLPEQADGPHPHFADLTPDNRIVVCDLGNDTVYVYDVSATGKLSEVSRFSCEAGFGPRHIVFNPETDKAYLAGELSSKVSVLDYDRKSGSFSLSQTIKTIPDSWTEHNGAAAIRITSDHKYIYVSNRGFNSLATLAIQADGSVQLIDQTPAEGDFPRDFNFNSDESFIILVNQNTDNATLYSRDAASGKLTTVQKDVTVPEGVCVKLEY</sequence>
<reference evidence="3 4" key="1">
    <citation type="journal article" date="2015" name="Genome Announc.">
        <title>Expanding the biotechnology potential of lactobacilli through comparative genomics of 213 strains and associated genera.</title>
        <authorList>
            <person name="Sun Z."/>
            <person name="Harris H.M."/>
            <person name="McCann A."/>
            <person name="Guo C."/>
            <person name="Argimon S."/>
            <person name="Zhang W."/>
            <person name="Yang X."/>
            <person name="Jeffery I.B."/>
            <person name="Cooney J.C."/>
            <person name="Kagawa T.F."/>
            <person name="Liu W."/>
            <person name="Song Y."/>
            <person name="Salvetti E."/>
            <person name="Wrobel A."/>
            <person name="Rasinkangas P."/>
            <person name="Parkhill J."/>
            <person name="Rea M.C."/>
            <person name="O'Sullivan O."/>
            <person name="Ritari J."/>
            <person name="Douillard F.P."/>
            <person name="Paul Ross R."/>
            <person name="Yang R."/>
            <person name="Briner A.E."/>
            <person name="Felis G.E."/>
            <person name="de Vos W.M."/>
            <person name="Barrangou R."/>
            <person name="Klaenhammer T.R."/>
            <person name="Caufield P.W."/>
            <person name="Cui Y."/>
            <person name="Zhang H."/>
            <person name="O'Toole P.W."/>
        </authorList>
    </citation>
    <scope>NUCLEOTIDE SEQUENCE [LARGE SCALE GENOMIC DNA]</scope>
    <source>
        <strain evidence="3 4">DSM 20515</strain>
    </source>
</reference>
<organism evidence="3 4">
    <name type="scientific">Secundilactobacillus collinoides DSM 20515 = JCM 1123</name>
    <dbReference type="NCBI Taxonomy" id="1423733"/>
    <lineage>
        <taxon>Bacteria</taxon>
        <taxon>Bacillati</taxon>
        <taxon>Bacillota</taxon>
        <taxon>Bacilli</taxon>
        <taxon>Lactobacillales</taxon>
        <taxon>Lactobacillaceae</taxon>
        <taxon>Secundilactobacillus</taxon>
    </lineage>
</organism>